<evidence type="ECO:0000256" key="1">
    <source>
        <dbReference type="SAM" id="MobiDB-lite"/>
    </source>
</evidence>
<keyword evidence="2" id="KW-0472">Membrane</keyword>
<feature type="region of interest" description="Disordered" evidence="1">
    <location>
        <begin position="159"/>
        <end position="184"/>
    </location>
</feature>
<name>A0A9W6KKV5_9ACTN</name>
<proteinExistence type="predicted"/>
<protein>
    <recommendedName>
        <fullName evidence="5">DUF3592 domain-containing protein</fullName>
    </recommendedName>
</protein>
<accession>A0A9W6KKV5</accession>
<comment type="caution">
    <text evidence="3">The sequence shown here is derived from an EMBL/GenBank/DDBJ whole genome shotgun (WGS) entry which is preliminary data.</text>
</comment>
<evidence type="ECO:0000313" key="4">
    <source>
        <dbReference type="Proteomes" id="UP001143480"/>
    </source>
</evidence>
<evidence type="ECO:0000313" key="3">
    <source>
        <dbReference type="EMBL" id="GLL02389.1"/>
    </source>
</evidence>
<gene>
    <name evidence="3" type="ORF">GCM10017581_041310</name>
</gene>
<organism evidence="3 4">
    <name type="scientific">Dactylosporangium matsuzakiense</name>
    <dbReference type="NCBI Taxonomy" id="53360"/>
    <lineage>
        <taxon>Bacteria</taxon>
        <taxon>Bacillati</taxon>
        <taxon>Actinomycetota</taxon>
        <taxon>Actinomycetes</taxon>
        <taxon>Micromonosporales</taxon>
        <taxon>Micromonosporaceae</taxon>
        <taxon>Dactylosporangium</taxon>
    </lineage>
</organism>
<evidence type="ECO:0008006" key="5">
    <source>
        <dbReference type="Google" id="ProtNLM"/>
    </source>
</evidence>
<sequence>MRRLRDRPPGQRRSFYRFGALFVLGFGVLVATLIGVVHEHAESARLRAAGVPVSAEVTGRSTANRSARPFAFEISYVHEGLAHTAGVHCNPPKSCPITTGGRIRIFVDPDHPEHFVTEFGDTDASTIWFTNVGLLIPGVAGTLFGGLAAYQALTRTEPALQAQPRGPGQPHPRSRRGRLRRRRF</sequence>
<dbReference type="EMBL" id="BSFP01000023">
    <property type="protein sequence ID" value="GLL02389.1"/>
    <property type="molecule type" value="Genomic_DNA"/>
</dbReference>
<keyword evidence="4" id="KW-1185">Reference proteome</keyword>
<dbReference type="Proteomes" id="UP001143480">
    <property type="component" value="Unassembled WGS sequence"/>
</dbReference>
<keyword evidence="2" id="KW-0812">Transmembrane</keyword>
<dbReference type="RefSeq" id="WP_261959133.1">
    <property type="nucleotide sequence ID" value="NZ_BAAAXA010000001.1"/>
</dbReference>
<keyword evidence="2" id="KW-1133">Transmembrane helix</keyword>
<dbReference type="AlphaFoldDB" id="A0A9W6KKV5"/>
<reference evidence="3" key="2">
    <citation type="submission" date="2023-01" db="EMBL/GenBank/DDBJ databases">
        <authorList>
            <person name="Sun Q."/>
            <person name="Evtushenko L."/>
        </authorList>
    </citation>
    <scope>NUCLEOTIDE SEQUENCE</scope>
    <source>
        <strain evidence="3">VKM Ac-1321</strain>
    </source>
</reference>
<feature type="transmembrane region" description="Helical" evidence="2">
    <location>
        <begin position="15"/>
        <end position="37"/>
    </location>
</feature>
<feature type="compositionally biased region" description="Basic residues" evidence="1">
    <location>
        <begin position="172"/>
        <end position="184"/>
    </location>
</feature>
<reference evidence="3" key="1">
    <citation type="journal article" date="2014" name="Int. J. Syst. Evol. Microbiol.">
        <title>Complete genome sequence of Corynebacterium casei LMG S-19264T (=DSM 44701T), isolated from a smear-ripened cheese.</title>
        <authorList>
            <consortium name="US DOE Joint Genome Institute (JGI-PGF)"/>
            <person name="Walter F."/>
            <person name="Albersmeier A."/>
            <person name="Kalinowski J."/>
            <person name="Ruckert C."/>
        </authorList>
    </citation>
    <scope>NUCLEOTIDE SEQUENCE</scope>
    <source>
        <strain evidence="3">VKM Ac-1321</strain>
    </source>
</reference>
<evidence type="ECO:0000256" key="2">
    <source>
        <dbReference type="SAM" id="Phobius"/>
    </source>
</evidence>